<keyword evidence="2" id="KW-1185">Reference proteome</keyword>
<dbReference type="RefSeq" id="WP_152574874.1">
    <property type="nucleotide sequence ID" value="NZ_VIKU02000004.1"/>
</dbReference>
<dbReference type="AlphaFoldDB" id="A0A967EBI7"/>
<gene>
    <name evidence="1" type="ORF">FK220_013485</name>
</gene>
<reference evidence="1" key="1">
    <citation type="submission" date="2019-07" db="EMBL/GenBank/DDBJ databases">
        <authorList>
            <person name="De-Chao Zhang Q."/>
        </authorList>
    </citation>
    <scope>NUCLEOTIDE SEQUENCE</scope>
    <source>
        <strain evidence="1">TP-CH-4</strain>
    </source>
</reference>
<dbReference type="EMBL" id="VIKU02000004">
    <property type="protein sequence ID" value="NHF60361.1"/>
    <property type="molecule type" value="Genomic_DNA"/>
</dbReference>
<protein>
    <submittedName>
        <fullName evidence="1">Uncharacterized protein</fullName>
    </submittedName>
</protein>
<evidence type="ECO:0000313" key="1">
    <source>
        <dbReference type="EMBL" id="NHF60361.1"/>
    </source>
</evidence>
<name>A0A967EBI7_9FLAO</name>
<reference evidence="1" key="2">
    <citation type="submission" date="2020-03" db="EMBL/GenBank/DDBJ databases">
        <title>Flavobacteriaceae bacterium strain TP-CH-4, a member of the family Flavobacteriaceae isolated from a deep-sea seamount.</title>
        <authorList>
            <person name="Zhang D.-C."/>
        </authorList>
    </citation>
    <scope>NUCLEOTIDE SEQUENCE</scope>
    <source>
        <strain evidence="1">TP-CH-4</strain>
    </source>
</reference>
<sequence>MKETNCPLDGTTLLLKRGTPCGEGGADDFELDHFEEHRVHECVVYHGLKLVLGDFYDVDFGSYDPTYFGFEKRKRMGYEDFEWVREVTDTRRREGKYCPECHYKMPLLTFV</sequence>
<accession>A0A967EBI7</accession>
<proteinExistence type="predicted"/>
<comment type="caution">
    <text evidence="1">The sequence shown here is derived from an EMBL/GenBank/DDBJ whole genome shotgun (WGS) entry which is preliminary data.</text>
</comment>
<evidence type="ECO:0000313" key="2">
    <source>
        <dbReference type="Proteomes" id="UP000707206"/>
    </source>
</evidence>
<organism evidence="1 2">
    <name type="scientific">Pelagihabitans pacificus</name>
    <dbReference type="NCBI Taxonomy" id="2696054"/>
    <lineage>
        <taxon>Bacteria</taxon>
        <taxon>Pseudomonadati</taxon>
        <taxon>Bacteroidota</taxon>
        <taxon>Flavobacteriia</taxon>
        <taxon>Flavobacteriales</taxon>
        <taxon>Flavobacteriaceae</taxon>
        <taxon>Pelagihabitans</taxon>
    </lineage>
</organism>
<dbReference type="Proteomes" id="UP000707206">
    <property type="component" value="Unassembled WGS sequence"/>
</dbReference>